<keyword evidence="4 6" id="KW-0472">Membrane</keyword>
<feature type="transmembrane region" description="Helical" evidence="6">
    <location>
        <begin position="254"/>
        <end position="272"/>
    </location>
</feature>
<proteinExistence type="predicted"/>
<dbReference type="GeneID" id="110989921"/>
<name>A0A8B7ZY40_ACAPL</name>
<dbReference type="InterPro" id="IPR036259">
    <property type="entry name" value="MFS_trans_sf"/>
</dbReference>
<dbReference type="Pfam" id="PF07690">
    <property type="entry name" value="MFS_1"/>
    <property type="match status" value="1"/>
</dbReference>
<dbReference type="Proteomes" id="UP000694845">
    <property type="component" value="Unplaced"/>
</dbReference>
<keyword evidence="7" id="KW-1185">Reference proteome</keyword>
<feature type="transmembrane region" description="Helical" evidence="6">
    <location>
        <begin position="222"/>
        <end position="242"/>
    </location>
</feature>
<feature type="transmembrane region" description="Helical" evidence="6">
    <location>
        <begin position="473"/>
        <end position="499"/>
    </location>
</feature>
<dbReference type="RefSeq" id="XP_022110325.1">
    <property type="nucleotide sequence ID" value="XM_022254633.1"/>
</dbReference>
<feature type="region of interest" description="Disordered" evidence="5">
    <location>
        <begin position="513"/>
        <end position="536"/>
    </location>
</feature>
<evidence type="ECO:0000313" key="12">
    <source>
        <dbReference type="RefSeq" id="XP_022110351.1"/>
    </source>
</evidence>
<feature type="transmembrane region" description="Helical" evidence="6">
    <location>
        <begin position="159"/>
        <end position="179"/>
    </location>
</feature>
<dbReference type="OMA" id="DHWIAQI"/>
<feature type="transmembrane region" description="Helical" evidence="6">
    <location>
        <begin position="317"/>
        <end position="336"/>
    </location>
</feature>
<dbReference type="GO" id="GO:0016020">
    <property type="term" value="C:membrane"/>
    <property type="evidence" value="ECO:0007669"/>
    <property type="project" value="UniProtKB-SubCell"/>
</dbReference>
<evidence type="ECO:0000313" key="7">
    <source>
        <dbReference type="Proteomes" id="UP000694845"/>
    </source>
</evidence>
<protein>
    <submittedName>
        <fullName evidence="8 9">Proton-coupled folate transporter-like</fullName>
    </submittedName>
</protein>
<feature type="transmembrane region" description="Helical" evidence="6">
    <location>
        <begin position="185"/>
        <end position="210"/>
    </location>
</feature>
<dbReference type="OrthoDB" id="419734at2759"/>
<keyword evidence="2 6" id="KW-0812">Transmembrane</keyword>
<dbReference type="PANTHER" id="PTHR23507:SF1">
    <property type="entry name" value="FI18259P1-RELATED"/>
    <property type="match status" value="1"/>
</dbReference>
<evidence type="ECO:0000313" key="10">
    <source>
        <dbReference type="RefSeq" id="XP_022110334.1"/>
    </source>
</evidence>
<dbReference type="PANTHER" id="PTHR23507">
    <property type="entry name" value="ZGC:174356"/>
    <property type="match status" value="1"/>
</dbReference>
<feature type="transmembrane region" description="Helical" evidence="6">
    <location>
        <begin position="408"/>
        <end position="430"/>
    </location>
</feature>
<organism evidence="7 10">
    <name type="scientific">Acanthaster planci</name>
    <name type="common">Crown-of-thorns starfish</name>
    <dbReference type="NCBI Taxonomy" id="133434"/>
    <lineage>
        <taxon>Eukaryota</taxon>
        <taxon>Metazoa</taxon>
        <taxon>Echinodermata</taxon>
        <taxon>Eleutherozoa</taxon>
        <taxon>Asterozoa</taxon>
        <taxon>Asteroidea</taxon>
        <taxon>Valvatacea</taxon>
        <taxon>Valvatida</taxon>
        <taxon>Acanthasteridae</taxon>
        <taxon>Acanthaster</taxon>
    </lineage>
</organism>
<evidence type="ECO:0000313" key="11">
    <source>
        <dbReference type="RefSeq" id="XP_022110342.1"/>
    </source>
</evidence>
<evidence type="ECO:0000256" key="4">
    <source>
        <dbReference type="ARBA" id="ARBA00023136"/>
    </source>
</evidence>
<dbReference type="AlphaFoldDB" id="A0A8B7ZY40"/>
<comment type="subcellular location">
    <subcellularLocation>
        <location evidence="1">Membrane</location>
        <topology evidence="1">Multi-pass membrane protein</topology>
    </subcellularLocation>
</comment>
<dbReference type="InterPro" id="IPR011701">
    <property type="entry name" value="MFS"/>
</dbReference>
<dbReference type="KEGG" id="aplc:110989921"/>
<dbReference type="RefSeq" id="XP_022110342.1">
    <property type="nucleotide sequence ID" value="XM_022254650.1"/>
</dbReference>
<dbReference type="GO" id="GO:0022857">
    <property type="term" value="F:transmembrane transporter activity"/>
    <property type="evidence" value="ECO:0007669"/>
    <property type="project" value="InterPro"/>
</dbReference>
<dbReference type="Gene3D" id="1.20.1250.20">
    <property type="entry name" value="MFS general substrate transporter like domains"/>
    <property type="match status" value="1"/>
</dbReference>
<dbReference type="RefSeq" id="XP_022110351.1">
    <property type="nucleotide sequence ID" value="XM_022254659.1"/>
</dbReference>
<gene>
    <name evidence="8 9 10 11 12 13" type="primary">LOC110989921</name>
</gene>
<dbReference type="RefSeq" id="XP_022110314.1">
    <property type="nucleotide sequence ID" value="XM_022254622.1"/>
</dbReference>
<evidence type="ECO:0000256" key="2">
    <source>
        <dbReference type="ARBA" id="ARBA00022692"/>
    </source>
</evidence>
<evidence type="ECO:0000256" key="1">
    <source>
        <dbReference type="ARBA" id="ARBA00004141"/>
    </source>
</evidence>
<reference evidence="8 9" key="1">
    <citation type="submission" date="2025-04" db="UniProtKB">
        <authorList>
            <consortium name="RefSeq"/>
        </authorList>
    </citation>
    <scope>IDENTIFICATION</scope>
</reference>
<keyword evidence="3 6" id="KW-1133">Transmembrane helix</keyword>
<evidence type="ECO:0000313" key="8">
    <source>
        <dbReference type="RefSeq" id="XP_022110314.1"/>
    </source>
</evidence>
<accession>A0A8B7ZY40</accession>
<evidence type="ECO:0000313" key="9">
    <source>
        <dbReference type="RefSeq" id="XP_022110325.1"/>
    </source>
</evidence>
<evidence type="ECO:0000256" key="5">
    <source>
        <dbReference type="SAM" id="MobiDB-lite"/>
    </source>
</evidence>
<evidence type="ECO:0000256" key="6">
    <source>
        <dbReference type="SAM" id="Phobius"/>
    </source>
</evidence>
<evidence type="ECO:0000313" key="13">
    <source>
        <dbReference type="RefSeq" id="XP_022110360.1"/>
    </source>
</evidence>
<sequence>MHGPDFGGEVRDRHYGQLEDVPQAPDQVASRSQNDDFDVTVSESSCPAKIKNFCFKNMDWLRRVSVEPALLFVMVSMGLTNGVSIQYVQERIYENFNITSASGGACSNQTSEPTDAEKAAAAELNGFNVISGFAGGFPALFVTLIISAASDRVGRKLPLVLPVAGMLCGTVVFLLIALLDLPVVILLISNVALSFTGGYPLFFSGCSSYVADTTAKKDRTFLFALLFTLSLVGSGIASISAGYWIKGGSFADPFWLSFALLSSILLYLIFWVPETVRADSKSSEDDSLLAEPRSSKLSAVWKGLSGILGVAGKGRRVWLLLALTVLFVSMGVFGAINSILFIRLLSMPFCWSSVLIGYFNASKPFINGLGLTLGARYLTKCLKDYAVIQLGLLSTVGMLVIICISTDTYGMFLVNVVGCLHALPPAILMAKMSKVIEPKLQGALFSLTGTTESLANLLGPFLLGLIYQGTLNTFPLAVFIVMIGLTVSTMAIVGVLMIMECGAELGYHQLHDDGETEDEEGEHMGASQGEANGDIK</sequence>
<dbReference type="RefSeq" id="XP_022110360.1">
    <property type="nucleotide sequence ID" value="XM_022254668.1"/>
</dbReference>
<dbReference type="RefSeq" id="XP_022110334.1">
    <property type="nucleotide sequence ID" value="XM_022254642.1"/>
</dbReference>
<evidence type="ECO:0000256" key="3">
    <source>
        <dbReference type="ARBA" id="ARBA00022989"/>
    </source>
</evidence>
<feature type="transmembrane region" description="Helical" evidence="6">
    <location>
        <begin position="442"/>
        <end position="467"/>
    </location>
</feature>
<dbReference type="SUPFAM" id="SSF103473">
    <property type="entry name" value="MFS general substrate transporter"/>
    <property type="match status" value="1"/>
</dbReference>
<feature type="transmembrane region" description="Helical" evidence="6">
    <location>
        <begin position="127"/>
        <end position="147"/>
    </location>
</feature>
<feature type="transmembrane region" description="Helical" evidence="6">
    <location>
        <begin position="382"/>
        <end position="402"/>
    </location>
</feature>